<accession>A0A2S5B0S0</accession>
<evidence type="ECO:0000313" key="2">
    <source>
        <dbReference type="EMBL" id="POY70377.1"/>
    </source>
</evidence>
<dbReference type="Gene3D" id="3.60.110.10">
    <property type="entry name" value="Carbon-nitrogen hydrolase"/>
    <property type="match status" value="1"/>
</dbReference>
<dbReference type="PROSITE" id="PS50263">
    <property type="entry name" value="CN_HYDROLASE"/>
    <property type="match status" value="1"/>
</dbReference>
<dbReference type="STRING" id="741276.A0A2S5B0S0"/>
<name>A0A2S5B0S0_9BASI</name>
<evidence type="ECO:0000259" key="1">
    <source>
        <dbReference type="PROSITE" id="PS50263"/>
    </source>
</evidence>
<gene>
    <name evidence="2" type="ORF">BMF94_6658</name>
</gene>
<dbReference type="InterPro" id="IPR036526">
    <property type="entry name" value="C-N_Hydrolase_sf"/>
</dbReference>
<dbReference type="PANTHER" id="PTHR23088:SF27">
    <property type="entry name" value="DEAMINATED GLUTATHIONE AMIDASE"/>
    <property type="match status" value="1"/>
</dbReference>
<dbReference type="PANTHER" id="PTHR23088">
    <property type="entry name" value="NITRILASE-RELATED"/>
    <property type="match status" value="1"/>
</dbReference>
<proteinExistence type="predicted"/>
<protein>
    <recommendedName>
        <fullName evidence="1">CN hydrolase domain-containing protein</fullName>
    </recommendedName>
</protein>
<dbReference type="Proteomes" id="UP000237144">
    <property type="component" value="Unassembled WGS sequence"/>
</dbReference>
<dbReference type="InterPro" id="IPR003010">
    <property type="entry name" value="C-N_Hydrolase"/>
</dbReference>
<evidence type="ECO:0000313" key="3">
    <source>
        <dbReference type="Proteomes" id="UP000237144"/>
    </source>
</evidence>
<dbReference type="OrthoDB" id="10250282at2759"/>
<dbReference type="SUPFAM" id="SSF56317">
    <property type="entry name" value="Carbon-nitrogen hydrolase"/>
    <property type="match status" value="1"/>
</dbReference>
<dbReference type="AlphaFoldDB" id="A0A2S5B0S0"/>
<comment type="caution">
    <text evidence="2">The sequence shown here is derived from an EMBL/GenBank/DDBJ whole genome shotgun (WGS) entry which is preliminary data.</text>
</comment>
<sequence>MKMPTKMRAAVGQMCSTDNVKRNAEMSASIIRRAAAADCQLVLLPEAADFIADASKLQELAKPLDSNDFVKRVREQAKESQVWVSVSIHEGTGTERCKNATLLISPEGEVVQNYHKLHLLDVNYGNDGPILESKTTIKGEKLLEPYQTPVGKLGMLCCYDLRFPEGALSLRRQGAELIAYPSAFTMQTGKIAITLPAALGYVFGAKVLLRARAIETQSYVLAPAQIGQHSKERETYGHAMIVDPWGGVVAQASTRPPSYPPNEDDVDCGTFVSAEIDLDWVKQIREEMPLWEQRRSDVYALV</sequence>
<dbReference type="EMBL" id="PJQD01000122">
    <property type="protein sequence ID" value="POY70377.1"/>
    <property type="molecule type" value="Genomic_DNA"/>
</dbReference>
<keyword evidence="3" id="KW-1185">Reference proteome</keyword>
<organism evidence="2 3">
    <name type="scientific">Rhodotorula taiwanensis</name>
    <dbReference type="NCBI Taxonomy" id="741276"/>
    <lineage>
        <taxon>Eukaryota</taxon>
        <taxon>Fungi</taxon>
        <taxon>Dikarya</taxon>
        <taxon>Basidiomycota</taxon>
        <taxon>Pucciniomycotina</taxon>
        <taxon>Microbotryomycetes</taxon>
        <taxon>Sporidiobolales</taxon>
        <taxon>Sporidiobolaceae</taxon>
        <taxon>Rhodotorula</taxon>
    </lineage>
</organism>
<feature type="domain" description="CN hydrolase" evidence="1">
    <location>
        <begin position="7"/>
        <end position="278"/>
    </location>
</feature>
<reference evidence="2 3" key="1">
    <citation type="journal article" date="2018" name="Front. Microbiol.">
        <title>Prospects for Fungal Bioremediation of Acidic Radioactive Waste Sites: Characterization and Genome Sequence of Rhodotorula taiwanensis MD1149.</title>
        <authorList>
            <person name="Tkavc R."/>
            <person name="Matrosova V.Y."/>
            <person name="Grichenko O.E."/>
            <person name="Gostincar C."/>
            <person name="Volpe R.P."/>
            <person name="Klimenkova P."/>
            <person name="Gaidamakova E.K."/>
            <person name="Zhou C.E."/>
            <person name="Stewart B.J."/>
            <person name="Lyman M.G."/>
            <person name="Malfatti S.A."/>
            <person name="Rubinfeld B."/>
            <person name="Courtot M."/>
            <person name="Singh J."/>
            <person name="Dalgard C.L."/>
            <person name="Hamilton T."/>
            <person name="Frey K.G."/>
            <person name="Gunde-Cimerman N."/>
            <person name="Dugan L."/>
            <person name="Daly M.J."/>
        </authorList>
    </citation>
    <scope>NUCLEOTIDE SEQUENCE [LARGE SCALE GENOMIC DNA]</scope>
    <source>
        <strain evidence="2 3">MD1149</strain>
    </source>
</reference>
<dbReference type="Pfam" id="PF00795">
    <property type="entry name" value="CN_hydrolase"/>
    <property type="match status" value="1"/>
</dbReference>